<proteinExistence type="predicted"/>
<name>K9FXU5_PEND1</name>
<dbReference type="KEGG" id="pdp:PDIP_43240"/>
<reference evidence="2" key="1">
    <citation type="journal article" date="2012" name="BMC Genomics">
        <title>Genome sequence of the necrotrophic fungus Penicillium digitatum, the main postharvest pathogen of citrus.</title>
        <authorList>
            <person name="Marcet-Houben M."/>
            <person name="Ballester A.-R."/>
            <person name="de la Fuente B."/>
            <person name="Harries E."/>
            <person name="Marcos J.F."/>
            <person name="Gonzalez-Candelas L."/>
            <person name="Gabaldon T."/>
        </authorList>
    </citation>
    <scope>NUCLEOTIDE SEQUENCE [LARGE SCALE GENOMIC DNA]</scope>
    <source>
        <strain evidence="2">Pd1 / CECT 20795</strain>
    </source>
</reference>
<dbReference type="Proteomes" id="UP000009886">
    <property type="component" value="Unassembled WGS sequence"/>
</dbReference>
<sequence>MTTPNPTPLIYPPLPLTQPQLTAAFHTVLDQIQAYGQHKKRPFAAILQAPDHKFSFLSLNSLLHVRHAERELAHNAADSHDWAYLARCTPVSTREPCARHAWAPYLLGN</sequence>
<dbReference type="GO" id="GO:0006139">
    <property type="term" value="P:nucleobase-containing compound metabolic process"/>
    <property type="evidence" value="ECO:0007669"/>
    <property type="project" value="UniProtKB-ARBA"/>
</dbReference>
<organism evidence="1 2">
    <name type="scientific">Penicillium digitatum (strain Pd1 / CECT 20795)</name>
    <name type="common">Green mold</name>
    <dbReference type="NCBI Taxonomy" id="1170230"/>
    <lineage>
        <taxon>Eukaryota</taxon>
        <taxon>Fungi</taxon>
        <taxon>Dikarya</taxon>
        <taxon>Ascomycota</taxon>
        <taxon>Pezizomycotina</taxon>
        <taxon>Eurotiomycetes</taxon>
        <taxon>Eurotiomycetidae</taxon>
        <taxon>Eurotiales</taxon>
        <taxon>Aspergillaceae</taxon>
        <taxon>Penicillium</taxon>
    </lineage>
</organism>
<dbReference type="VEuPathDB" id="FungiDB:PDIP_43240"/>
<dbReference type="AlphaFoldDB" id="K9FXU5"/>
<comment type="caution">
    <text evidence="1">The sequence shown here is derived from an EMBL/GenBank/DDBJ whole genome shotgun (WGS) entry which is preliminary data.</text>
</comment>
<accession>K9FXU5</accession>
<gene>
    <name evidence="1" type="ORF">PDIP_43240</name>
</gene>
<dbReference type="InterPro" id="IPR016193">
    <property type="entry name" value="Cytidine_deaminase-like"/>
</dbReference>
<dbReference type="GO" id="GO:0003824">
    <property type="term" value="F:catalytic activity"/>
    <property type="evidence" value="ECO:0007669"/>
    <property type="project" value="InterPro"/>
</dbReference>
<dbReference type="SUPFAM" id="SSF53927">
    <property type="entry name" value="Cytidine deaminase-like"/>
    <property type="match status" value="1"/>
</dbReference>
<dbReference type="OrthoDB" id="408702at2759"/>
<protein>
    <submittedName>
        <fullName evidence="1">Uncharacterized protein</fullName>
    </submittedName>
</protein>
<evidence type="ECO:0000313" key="2">
    <source>
        <dbReference type="Proteomes" id="UP000009886"/>
    </source>
</evidence>
<dbReference type="EMBL" id="AKCU01000301">
    <property type="protein sequence ID" value="EKV14565.1"/>
    <property type="molecule type" value="Genomic_DNA"/>
</dbReference>
<evidence type="ECO:0000313" key="1">
    <source>
        <dbReference type="EMBL" id="EKV14565.1"/>
    </source>
</evidence>
<dbReference type="HOGENOM" id="CLU_148174_0_0_1"/>